<evidence type="ECO:0000256" key="1">
    <source>
        <dbReference type="SAM" id="MobiDB-lite"/>
    </source>
</evidence>
<feature type="region of interest" description="Disordered" evidence="1">
    <location>
        <begin position="152"/>
        <end position="259"/>
    </location>
</feature>
<comment type="caution">
    <text evidence="4">The sequence shown here is derived from an EMBL/GenBank/DDBJ whole genome shotgun (WGS) entry which is preliminary data.</text>
</comment>
<evidence type="ECO:0000313" key="4">
    <source>
        <dbReference type="EMBL" id="RDY27866.1"/>
    </source>
</evidence>
<proteinExistence type="predicted"/>
<keyword evidence="2" id="KW-1133">Transmembrane helix</keyword>
<keyword evidence="5" id="KW-1185">Reference proteome</keyword>
<dbReference type="InterPro" id="IPR008930">
    <property type="entry name" value="Terpenoid_cyclase/PrenylTrfase"/>
</dbReference>
<accession>A0A371J5B6</accession>
<sequence length="589" mass="65021">MGVNKMYKKRLRSIIISFMLVINLFIYTSTVSNAQEFVSVCVYSTSGALYQSVSVPYQSGDTAYSVLAKTGLGLSTTGGGGSLYVSSINGISEFDEGPASGWVYAVNGYKPDVSAGAYSVKAGDKIAWHYTVDYGSDIGSSISKLNSYVANNIKPEPKPEQKPETKPETSPESKPNSNNSNSQGSSNNSSKEESTNTSNSNNTNNSSDSKELSNNSTSSDNPNNSNDENTDKETETNDKSDSSEKSEEEKKEDIPDDLKENMEKARAAVKESYKVEINSQWEAMILSLLGEEVSKDYIETKIIKEIKANNGNYHTITELEKNLILLNILGYNTTDIEGVNLLESLITSENVEKQGSNGVIFALISLNSINEDIVNSMYDKKLDNAWSTDKLIETILSYQNEDGGFGLVKEKGSSIDITAMAISSLAKHIEDKDLKEVIDKALMFLENQYKENNGFISDGNLNSESLSQVIIALTYLDIDPSNFRGINLIEELFRFKTDENKFSHLLGQEFDNMATEQANLALIAYDKYLSGDGYLYENLDVETITTNIKDENEKIDDKESNNLLFASIGTISLCLIAYVVYRKKKNNIS</sequence>
<evidence type="ECO:0000259" key="3">
    <source>
        <dbReference type="Pfam" id="PF14478"/>
    </source>
</evidence>
<keyword evidence="2" id="KW-0812">Transmembrane</keyword>
<dbReference type="Gene3D" id="2.170.130.30">
    <property type="match status" value="1"/>
</dbReference>
<feature type="compositionally biased region" description="Basic and acidic residues" evidence="1">
    <location>
        <begin position="155"/>
        <end position="171"/>
    </location>
</feature>
<evidence type="ECO:0000313" key="5">
    <source>
        <dbReference type="Proteomes" id="UP000215694"/>
    </source>
</evidence>
<name>A0A371J5B6_9FIRM</name>
<reference evidence="4 5" key="1">
    <citation type="journal article" date="2017" name="Genome Announc.">
        <title>Draft Genome Sequence of Romboutsia weinsteinii sp. nov. Strain CCRI-19649(T) Isolated from Surface Water.</title>
        <authorList>
            <person name="Maheux A.F."/>
            <person name="Boudreau D.K."/>
            <person name="Berube E."/>
            <person name="Boissinot M."/>
            <person name="Cantin P."/>
            <person name="Raymond F."/>
            <person name="Corbeil J."/>
            <person name="Omar R.F."/>
            <person name="Bergeron M.G."/>
        </authorList>
    </citation>
    <scope>NUCLEOTIDE SEQUENCE [LARGE SCALE GENOMIC DNA]</scope>
    <source>
        <strain evidence="4 5">CCRI-19649</strain>
    </source>
</reference>
<dbReference type="InterPro" id="IPR027954">
    <property type="entry name" value="Transcobalamin-like_C"/>
</dbReference>
<dbReference type="Pfam" id="PF14478">
    <property type="entry name" value="DUF4430"/>
    <property type="match status" value="1"/>
</dbReference>
<keyword evidence="2" id="KW-0472">Membrane</keyword>
<dbReference type="Proteomes" id="UP000215694">
    <property type="component" value="Unassembled WGS sequence"/>
</dbReference>
<dbReference type="CDD" id="cd00688">
    <property type="entry name" value="ISOPREN_C2_like"/>
    <property type="match status" value="1"/>
</dbReference>
<evidence type="ECO:0000256" key="2">
    <source>
        <dbReference type="SAM" id="Phobius"/>
    </source>
</evidence>
<dbReference type="AlphaFoldDB" id="A0A371J5B6"/>
<organism evidence="4 5">
    <name type="scientific">Romboutsia weinsteinii</name>
    <dbReference type="NCBI Taxonomy" id="2020949"/>
    <lineage>
        <taxon>Bacteria</taxon>
        <taxon>Bacillati</taxon>
        <taxon>Bacillota</taxon>
        <taxon>Clostridia</taxon>
        <taxon>Peptostreptococcales</taxon>
        <taxon>Peptostreptococcaceae</taxon>
        <taxon>Romboutsia</taxon>
    </lineage>
</organism>
<feature type="domain" description="Transcobalamin-like C-terminal" evidence="3">
    <location>
        <begin position="60"/>
        <end position="131"/>
    </location>
</feature>
<protein>
    <submittedName>
        <fullName evidence="4">DUF4430 domain-containing protein</fullName>
    </submittedName>
</protein>
<dbReference type="SUPFAM" id="SSF48239">
    <property type="entry name" value="Terpenoid cyclases/Protein prenyltransferases"/>
    <property type="match status" value="1"/>
</dbReference>
<dbReference type="Gene3D" id="1.50.10.20">
    <property type="match status" value="1"/>
</dbReference>
<gene>
    <name evidence="4" type="ORF">CHL78_007635</name>
</gene>
<dbReference type="EMBL" id="NOJY02000010">
    <property type="protein sequence ID" value="RDY27866.1"/>
    <property type="molecule type" value="Genomic_DNA"/>
</dbReference>
<feature type="compositionally biased region" description="Basic and acidic residues" evidence="1">
    <location>
        <begin position="229"/>
        <end position="259"/>
    </location>
</feature>
<feature type="transmembrane region" description="Helical" evidence="2">
    <location>
        <begin position="563"/>
        <end position="581"/>
    </location>
</feature>
<feature type="compositionally biased region" description="Low complexity" evidence="1">
    <location>
        <begin position="172"/>
        <end position="227"/>
    </location>
</feature>